<feature type="domain" description="HNH nuclease" evidence="1">
    <location>
        <begin position="24"/>
        <end position="84"/>
    </location>
</feature>
<gene>
    <name evidence="2" type="ORF">FHS59_001361</name>
</gene>
<organism evidence="2 3">
    <name type="scientific">Algoriphagus iocasae</name>
    <dbReference type="NCBI Taxonomy" id="1836499"/>
    <lineage>
        <taxon>Bacteria</taxon>
        <taxon>Pseudomonadati</taxon>
        <taxon>Bacteroidota</taxon>
        <taxon>Cytophagia</taxon>
        <taxon>Cytophagales</taxon>
        <taxon>Cyclobacteriaceae</taxon>
        <taxon>Algoriphagus</taxon>
    </lineage>
</organism>
<evidence type="ECO:0000313" key="2">
    <source>
        <dbReference type="EMBL" id="MBB6325746.1"/>
    </source>
</evidence>
<comment type="caution">
    <text evidence="2">The sequence shown here is derived from an EMBL/GenBank/DDBJ whole genome shotgun (WGS) entry which is preliminary data.</text>
</comment>
<protein>
    <recommendedName>
        <fullName evidence="1">HNH nuclease domain-containing protein</fullName>
    </recommendedName>
</protein>
<sequence>MKKYSRKIPLDNLKLLLARSGNQCAFSDCSHPIFDDDNLFVAQLCHIEAVSPKGQRYNPNKTNREINSIDNLLFLCYRHHKVTDNVDLYTVEKLKKIKANHELRFKEHSYDYPKEVLTNLVLEIENFWTQVDQLHSEHIVPELAVPIDSKKDILALITETQEYLGHLGEVNSVLMNECKRTHFEYVCLAMPNLITRLSIAIDQIEIKYLEEQILKKPDSEELMNKLKKVRKEFENIAKHAGLAD</sequence>
<accession>A0A841MNE8</accession>
<dbReference type="Proteomes" id="UP000588604">
    <property type="component" value="Unassembled WGS sequence"/>
</dbReference>
<dbReference type="RefSeq" id="WP_184494241.1">
    <property type="nucleotide sequence ID" value="NZ_JACIJO010000001.1"/>
</dbReference>
<dbReference type="Pfam" id="PF13391">
    <property type="entry name" value="HNH_2"/>
    <property type="match status" value="1"/>
</dbReference>
<evidence type="ECO:0000313" key="3">
    <source>
        <dbReference type="Proteomes" id="UP000588604"/>
    </source>
</evidence>
<reference evidence="2 3" key="1">
    <citation type="submission" date="2020-08" db="EMBL/GenBank/DDBJ databases">
        <title>Genomic Encyclopedia of Type Strains, Phase IV (KMG-IV): sequencing the most valuable type-strain genomes for metagenomic binning, comparative biology and taxonomic classification.</title>
        <authorList>
            <person name="Goeker M."/>
        </authorList>
    </citation>
    <scope>NUCLEOTIDE SEQUENCE [LARGE SCALE GENOMIC DNA]</scope>
    <source>
        <strain evidence="2 3">DSM 102044</strain>
    </source>
</reference>
<evidence type="ECO:0000259" key="1">
    <source>
        <dbReference type="Pfam" id="PF13391"/>
    </source>
</evidence>
<dbReference type="InterPro" id="IPR003615">
    <property type="entry name" value="HNH_nuc"/>
</dbReference>
<dbReference type="EMBL" id="JACIJO010000001">
    <property type="protein sequence ID" value="MBB6325746.1"/>
    <property type="molecule type" value="Genomic_DNA"/>
</dbReference>
<keyword evidence="3" id="KW-1185">Reference proteome</keyword>
<name>A0A841MNE8_9BACT</name>
<proteinExistence type="predicted"/>
<dbReference type="AlphaFoldDB" id="A0A841MNE8"/>